<protein>
    <submittedName>
        <fullName evidence="3">Alpha/beta hydrolase family protein</fullName>
    </submittedName>
</protein>
<feature type="region of interest" description="Disordered" evidence="1">
    <location>
        <begin position="250"/>
        <end position="278"/>
    </location>
</feature>
<name>A0A6B8VTR7_9CORY</name>
<dbReference type="InterPro" id="IPR029058">
    <property type="entry name" value="AB_hydrolase_fold"/>
</dbReference>
<dbReference type="SUPFAM" id="SSF53474">
    <property type="entry name" value="alpha/beta-Hydrolases"/>
    <property type="match status" value="1"/>
</dbReference>
<dbReference type="AlphaFoldDB" id="A0A6B8VTR7"/>
<keyword evidence="4" id="KW-1185">Reference proteome</keyword>
<dbReference type="Proteomes" id="UP000424462">
    <property type="component" value="Chromosome"/>
</dbReference>
<accession>A0A6B8VTR7</accession>
<feature type="domain" description="PET hydrolase/cutinase-like" evidence="2">
    <location>
        <begin position="32"/>
        <end position="175"/>
    </location>
</feature>
<dbReference type="Gene3D" id="3.40.50.1820">
    <property type="entry name" value="alpha/beta hydrolase"/>
    <property type="match status" value="1"/>
</dbReference>
<dbReference type="EMBL" id="CP046455">
    <property type="protein sequence ID" value="QGU06479.1"/>
    <property type="molecule type" value="Genomic_DNA"/>
</dbReference>
<evidence type="ECO:0000313" key="3">
    <source>
        <dbReference type="EMBL" id="QGU06479.1"/>
    </source>
</evidence>
<proteinExistence type="predicted"/>
<dbReference type="KEGG" id="cok:COCCU_02625"/>
<dbReference type="Pfam" id="PF12740">
    <property type="entry name" value="PETase"/>
    <property type="match status" value="1"/>
</dbReference>
<keyword evidence="3" id="KW-0378">Hydrolase</keyword>
<evidence type="ECO:0000313" key="4">
    <source>
        <dbReference type="Proteomes" id="UP000424462"/>
    </source>
</evidence>
<evidence type="ECO:0000256" key="1">
    <source>
        <dbReference type="SAM" id="MobiDB-lite"/>
    </source>
</evidence>
<reference evidence="3 4" key="1">
    <citation type="submission" date="2019-11" db="EMBL/GenBank/DDBJ databases">
        <title>Complete genome sequence of Corynebacterium kalinowskii 1959, a novel Corynebacterium species isolated from soil of a small paddock in Vilsendorf, Germany.</title>
        <authorList>
            <person name="Schaffert L."/>
            <person name="Ruwe M."/>
            <person name="Milse J."/>
            <person name="Hanuschka K."/>
            <person name="Ortseifen V."/>
            <person name="Droste J."/>
            <person name="Brandt D."/>
            <person name="Schlueter L."/>
            <person name="Kutter Y."/>
            <person name="Vinke S."/>
            <person name="Viehoefer P."/>
            <person name="Jacob L."/>
            <person name="Luebke N.-C."/>
            <person name="Schulte-Berndt E."/>
            <person name="Hain C."/>
            <person name="Linder M."/>
            <person name="Schmidt P."/>
            <person name="Wollenschlaeger L."/>
            <person name="Luttermann T."/>
            <person name="Thieme E."/>
            <person name="Hassa J."/>
            <person name="Haak M."/>
            <person name="Wittchen M."/>
            <person name="Mentz A."/>
            <person name="Persicke M."/>
            <person name="Busche T."/>
            <person name="Ruckert C."/>
        </authorList>
    </citation>
    <scope>NUCLEOTIDE SEQUENCE [LARGE SCALE GENOMIC DNA]</scope>
    <source>
        <strain evidence="3 4">2039</strain>
    </source>
</reference>
<sequence>MSENLKKHLAKLSKRGPHRVLVGSLDYAGIQGKVYTPAEGNGRPGIAFGHDWMKGVEKYHATLRHLASWGIVVAAPDTEKGFLPDHRGLASDLESCLQILAGVKLGQGNVTVAPGRLGIAGHGMGAGAAILAATDSPKVKAVAALYPAVTSPSAEEAAKHITRPGLIIGSGQSGIVDAGNPARVATNWAGPVTYRELSNGNQQGFTEDLIFKLTLGIGRPQFAGQELARGLLTGFLLHRLADENKYSGFSDPEATAKNVTSYTGPELAERAKEIPTTR</sequence>
<dbReference type="RefSeq" id="WP_156230069.1">
    <property type="nucleotide sequence ID" value="NZ_CP046455.1"/>
</dbReference>
<dbReference type="GO" id="GO:0016787">
    <property type="term" value="F:hydrolase activity"/>
    <property type="evidence" value="ECO:0007669"/>
    <property type="project" value="UniProtKB-KW"/>
</dbReference>
<gene>
    <name evidence="3" type="ORF">COCCU_02625</name>
</gene>
<dbReference type="PANTHER" id="PTHR33428:SF14">
    <property type="entry name" value="CARBOXYLESTERASE TYPE B DOMAIN-CONTAINING PROTEIN"/>
    <property type="match status" value="1"/>
</dbReference>
<feature type="compositionally biased region" description="Basic and acidic residues" evidence="1">
    <location>
        <begin position="267"/>
        <end position="278"/>
    </location>
</feature>
<organism evidence="3 4">
    <name type="scientific">Corynebacterium occultum</name>
    <dbReference type="NCBI Taxonomy" id="2675219"/>
    <lineage>
        <taxon>Bacteria</taxon>
        <taxon>Bacillati</taxon>
        <taxon>Actinomycetota</taxon>
        <taxon>Actinomycetes</taxon>
        <taxon>Mycobacteriales</taxon>
        <taxon>Corynebacteriaceae</taxon>
        <taxon>Corynebacterium</taxon>
    </lineage>
</organism>
<dbReference type="PANTHER" id="PTHR33428">
    <property type="entry name" value="CHLOROPHYLLASE-2, CHLOROPLASTIC"/>
    <property type="match status" value="1"/>
</dbReference>
<dbReference type="InterPro" id="IPR041127">
    <property type="entry name" value="PET_hydrolase/cutinase-like"/>
</dbReference>
<evidence type="ECO:0000259" key="2">
    <source>
        <dbReference type="Pfam" id="PF12740"/>
    </source>
</evidence>